<evidence type="ECO:0000313" key="2">
    <source>
        <dbReference type="EMBL" id="MBS8261396.1"/>
    </source>
</evidence>
<comment type="caution">
    <text evidence="2">The sequence shown here is derived from an EMBL/GenBank/DDBJ whole genome shotgun (WGS) entry which is preliminary data.</text>
</comment>
<protein>
    <submittedName>
        <fullName evidence="2">Uncharacterized protein</fullName>
    </submittedName>
</protein>
<evidence type="ECO:0000313" key="3">
    <source>
        <dbReference type="Proteomes" id="UP000615687"/>
    </source>
</evidence>
<dbReference type="EMBL" id="JACYXJ010000006">
    <property type="protein sequence ID" value="MBD8878042.1"/>
    <property type="molecule type" value="Genomic_DNA"/>
</dbReference>
<keyword evidence="3" id="KW-1185">Reference proteome</keyword>
<organism evidence="2 4">
    <name type="scientific">Roseibium polysiphoniae</name>
    <dbReference type="NCBI Taxonomy" id="2571221"/>
    <lineage>
        <taxon>Bacteria</taxon>
        <taxon>Pseudomonadati</taxon>
        <taxon>Pseudomonadota</taxon>
        <taxon>Alphaproteobacteria</taxon>
        <taxon>Hyphomicrobiales</taxon>
        <taxon>Stappiaceae</taxon>
        <taxon>Roseibium</taxon>
    </lineage>
</organism>
<dbReference type="Proteomes" id="UP000705379">
    <property type="component" value="Unassembled WGS sequence"/>
</dbReference>
<reference evidence="2" key="3">
    <citation type="journal article" date="2021" name="Microorganisms">
        <title>Bacterial Dimethylsulfoniopropionate Biosynthesis in the East China Sea.</title>
        <authorList>
            <person name="Liu J."/>
            <person name="Zhang Y."/>
            <person name="Liu J."/>
            <person name="Zhong H."/>
            <person name="Williams B.T."/>
            <person name="Zheng Y."/>
            <person name="Curson A.R.J."/>
            <person name="Sun C."/>
            <person name="Sun H."/>
            <person name="Song D."/>
            <person name="Wagner Mackenzie B."/>
            <person name="Bermejo Martinez A."/>
            <person name="Todd J.D."/>
            <person name="Zhang X.H."/>
        </authorList>
    </citation>
    <scope>NUCLEOTIDE SEQUENCE</scope>
    <source>
        <strain evidence="2">AESS21</strain>
    </source>
</reference>
<accession>A0A927KI07</accession>
<evidence type="ECO:0000313" key="4">
    <source>
        <dbReference type="Proteomes" id="UP000705379"/>
    </source>
</evidence>
<dbReference type="AlphaFoldDB" id="A0A927KI07"/>
<dbReference type="EMBL" id="QTKU01000003">
    <property type="protein sequence ID" value="MBS8261396.1"/>
    <property type="molecule type" value="Genomic_DNA"/>
</dbReference>
<proteinExistence type="predicted"/>
<reference evidence="1 3" key="2">
    <citation type="submission" date="2020-09" db="EMBL/GenBank/DDBJ databases">
        <title>The genome sequence of type strain Labrenzia polysiphoniae KACC 19711.</title>
        <authorList>
            <person name="Liu Y."/>
        </authorList>
    </citation>
    <scope>NUCLEOTIDE SEQUENCE [LARGE SCALE GENOMIC DNA]</scope>
    <source>
        <strain evidence="1 3">KACC 19711</strain>
    </source>
</reference>
<dbReference type="Proteomes" id="UP000615687">
    <property type="component" value="Unassembled WGS sequence"/>
</dbReference>
<gene>
    <name evidence="2" type="ORF">DYI23_14320</name>
    <name evidence="1" type="ORF">IG617_17245</name>
</gene>
<sequence>MACALPDEDRSRLAVFCYRRTHLRRLGLAIAATCSKRALVEESGHAGELIHFQAQNMEATLAGDRYMAPRHVKRPVSLYNC</sequence>
<reference evidence="2" key="1">
    <citation type="submission" date="2018-08" db="EMBL/GenBank/DDBJ databases">
        <authorList>
            <person name="Jin W."/>
            <person name="Wang H."/>
            <person name="Yang Y."/>
            <person name="Li M."/>
            <person name="Liu J."/>
        </authorList>
    </citation>
    <scope>NUCLEOTIDE SEQUENCE</scope>
    <source>
        <strain evidence="2">AESS21</strain>
    </source>
</reference>
<evidence type="ECO:0000313" key="1">
    <source>
        <dbReference type="EMBL" id="MBD8878042.1"/>
    </source>
</evidence>
<name>A0A927KI07_9HYPH</name>